<evidence type="ECO:0000259" key="1">
    <source>
        <dbReference type="PROSITE" id="PS50943"/>
    </source>
</evidence>
<organism evidence="2 3">
    <name type="scientific">Actinomadura craniellae</name>
    <dbReference type="NCBI Taxonomy" id="2231787"/>
    <lineage>
        <taxon>Bacteria</taxon>
        <taxon>Bacillati</taxon>
        <taxon>Actinomycetota</taxon>
        <taxon>Actinomycetes</taxon>
        <taxon>Streptosporangiales</taxon>
        <taxon>Thermomonosporaceae</taxon>
        <taxon>Actinomadura</taxon>
    </lineage>
</organism>
<protein>
    <submittedName>
        <fullName evidence="2">Transcriptional regulator</fullName>
    </submittedName>
</protein>
<evidence type="ECO:0000313" key="2">
    <source>
        <dbReference type="EMBL" id="RAY15008.1"/>
    </source>
</evidence>
<dbReference type="SMART" id="SM00530">
    <property type="entry name" value="HTH_XRE"/>
    <property type="match status" value="1"/>
</dbReference>
<dbReference type="SUPFAM" id="SSF47413">
    <property type="entry name" value="lambda repressor-like DNA-binding domains"/>
    <property type="match status" value="1"/>
</dbReference>
<dbReference type="Pfam" id="PF13560">
    <property type="entry name" value="HTH_31"/>
    <property type="match status" value="1"/>
</dbReference>
<name>A0A365H7L2_9ACTN</name>
<sequence length="281" mass="31713">MAARIETFRGWQLRRELLRLREGTGISMEEIAKRLDWSKAKVSRIETGRTRVTPSDVRLLLDEYGVAGEHERQVLIDLARAARKPGWWHNYPDVVASPYVSFEAEASGLRMYQTQLVTGLLQTGGYLRALLTSVRPALPPNEIDRRVEARTARQQHFLESESPHLWAILDETVLRRPVGGRDVMLEQLERLKEAARLPNVTLQILPFSAGSHAAMGVPFVIMDFDGPAPISAVYLEHLTGELFLEGESDLSRYTLVFDYLRAKASDPEDVVPVIEEIAART</sequence>
<dbReference type="Proteomes" id="UP000251891">
    <property type="component" value="Unassembled WGS sequence"/>
</dbReference>
<keyword evidence="3" id="KW-1185">Reference proteome</keyword>
<dbReference type="GO" id="GO:0003677">
    <property type="term" value="F:DNA binding"/>
    <property type="evidence" value="ECO:0007669"/>
    <property type="project" value="InterPro"/>
</dbReference>
<accession>A0A365H7L2</accession>
<dbReference type="CDD" id="cd00093">
    <property type="entry name" value="HTH_XRE"/>
    <property type="match status" value="1"/>
</dbReference>
<proteinExistence type="predicted"/>
<dbReference type="Pfam" id="PF19054">
    <property type="entry name" value="DUF5753"/>
    <property type="match status" value="1"/>
</dbReference>
<feature type="domain" description="HTH cro/C1-type" evidence="1">
    <location>
        <begin position="17"/>
        <end position="70"/>
    </location>
</feature>
<dbReference type="InterPro" id="IPR010982">
    <property type="entry name" value="Lambda_DNA-bd_dom_sf"/>
</dbReference>
<dbReference type="Gene3D" id="1.10.260.40">
    <property type="entry name" value="lambda repressor-like DNA-binding domains"/>
    <property type="match status" value="1"/>
</dbReference>
<dbReference type="AlphaFoldDB" id="A0A365H7L2"/>
<dbReference type="RefSeq" id="WP_111865192.1">
    <property type="nucleotide sequence ID" value="NZ_QLYX01000004.1"/>
</dbReference>
<dbReference type="PROSITE" id="PS50943">
    <property type="entry name" value="HTH_CROC1"/>
    <property type="match status" value="1"/>
</dbReference>
<reference evidence="2 3" key="1">
    <citation type="submission" date="2018-06" db="EMBL/GenBank/DDBJ databases">
        <title>Actinomadura craniellae sp. nov. isolated from marine sponge Craniella sp.</title>
        <authorList>
            <person name="Li L."/>
            <person name="Xu Q.H."/>
            <person name="Lin H.W."/>
            <person name="Lu Y.H."/>
        </authorList>
    </citation>
    <scope>NUCLEOTIDE SEQUENCE [LARGE SCALE GENOMIC DNA]</scope>
    <source>
        <strain evidence="2 3">LHW63021</strain>
    </source>
</reference>
<dbReference type="OrthoDB" id="5177725at2"/>
<dbReference type="EMBL" id="QLYX01000004">
    <property type="protein sequence ID" value="RAY15008.1"/>
    <property type="molecule type" value="Genomic_DNA"/>
</dbReference>
<dbReference type="InterPro" id="IPR043917">
    <property type="entry name" value="DUF5753"/>
</dbReference>
<comment type="caution">
    <text evidence="2">The sequence shown here is derived from an EMBL/GenBank/DDBJ whole genome shotgun (WGS) entry which is preliminary data.</text>
</comment>
<gene>
    <name evidence="2" type="ORF">DPM19_09665</name>
</gene>
<dbReference type="InterPro" id="IPR001387">
    <property type="entry name" value="Cro/C1-type_HTH"/>
</dbReference>
<evidence type="ECO:0000313" key="3">
    <source>
        <dbReference type="Proteomes" id="UP000251891"/>
    </source>
</evidence>